<name>A0ABU7AQ23_9TELE</name>
<reference evidence="1 2" key="1">
    <citation type="submission" date="2021-07" db="EMBL/GenBank/DDBJ databases">
        <authorList>
            <person name="Palmer J.M."/>
        </authorList>
    </citation>
    <scope>NUCLEOTIDE SEQUENCE [LARGE SCALE GENOMIC DNA]</scope>
    <source>
        <strain evidence="1 2">AT_MEX2019</strain>
        <tissue evidence="1">Muscle</tissue>
    </source>
</reference>
<organism evidence="1 2">
    <name type="scientific">Ataeniobius toweri</name>
    <dbReference type="NCBI Taxonomy" id="208326"/>
    <lineage>
        <taxon>Eukaryota</taxon>
        <taxon>Metazoa</taxon>
        <taxon>Chordata</taxon>
        <taxon>Craniata</taxon>
        <taxon>Vertebrata</taxon>
        <taxon>Euteleostomi</taxon>
        <taxon>Actinopterygii</taxon>
        <taxon>Neopterygii</taxon>
        <taxon>Teleostei</taxon>
        <taxon>Neoteleostei</taxon>
        <taxon>Acanthomorphata</taxon>
        <taxon>Ovalentaria</taxon>
        <taxon>Atherinomorphae</taxon>
        <taxon>Cyprinodontiformes</taxon>
        <taxon>Goodeidae</taxon>
        <taxon>Ataeniobius</taxon>
    </lineage>
</organism>
<comment type="caution">
    <text evidence="1">The sequence shown here is derived from an EMBL/GenBank/DDBJ whole genome shotgun (WGS) entry which is preliminary data.</text>
</comment>
<accession>A0ABU7AQ23</accession>
<keyword evidence="2" id="KW-1185">Reference proteome</keyword>
<sequence>MPNVTDLEQSYLTSALAEYAVPFHPSTLASIPTEMQRLDLFSLIPTDPQHFRPQMYLENLSGSMHSTVAPSTSSALVSSTSSSNYNASGHTATSIHDTRVITGGGGCTREVTGGSLSDIISLD</sequence>
<gene>
    <name evidence="1" type="ORF">ATANTOWER_019237</name>
</gene>
<evidence type="ECO:0000313" key="1">
    <source>
        <dbReference type="EMBL" id="MED6240317.1"/>
    </source>
</evidence>
<evidence type="ECO:0000313" key="2">
    <source>
        <dbReference type="Proteomes" id="UP001345963"/>
    </source>
</evidence>
<proteinExistence type="predicted"/>
<protein>
    <submittedName>
        <fullName evidence="1">Uncharacterized protein</fullName>
    </submittedName>
</protein>
<dbReference type="EMBL" id="JAHUTI010023693">
    <property type="protein sequence ID" value="MED6240317.1"/>
    <property type="molecule type" value="Genomic_DNA"/>
</dbReference>
<dbReference type="Proteomes" id="UP001345963">
    <property type="component" value="Unassembled WGS sequence"/>
</dbReference>